<keyword evidence="3" id="KW-1185">Reference proteome</keyword>
<dbReference type="Proteomes" id="UP000011526">
    <property type="component" value="Unassembled WGS sequence"/>
</dbReference>
<comment type="caution">
    <text evidence="2">The sequence shown here is derived from an EMBL/GenBank/DDBJ whole genome shotgun (WGS) entry which is preliminary data.</text>
</comment>
<sequence>MTSNPPDEVIDLRTRSPETLWGVSAESLYLAVCAVATDTPLSHALKPHHTATVLQTNDERSTETVADVHHILLTELGLVTDDGELTDRGRLVLSTEKPGETIRLVAAHQLPRIQEFLREFASIDDDRLPRSELETLIRDAEDRNFIAPLLSSLAFLDLYPEGVILDHKTIMQTIDRLEQDSTLPTMAIALINSLTTLDDPRLIARVAATHTGTSITPTQVTQTTPLNALATAKYGDPVRTSTAELADAVDDTHIAVTDDVDTFETALDPEERTVTRAGVTVDDNTVASTFPGNPTDESVTTVLDLFATIHAHPQLHSIALPPLTDVLDLDPYSDLFATIHAHPQLHSIALPPLTDVLDLDPYSLYRIVANLPGVDCSLQDDLLLMFETVPDAPGGVDRYDAFRDDLFEALHTRLSWRDSLTDVTLTETPHVRSEVIESIIMGVDDDTIAPTYFVYTLPDPDALGKERMEKYVDDQPALRRERARLKHWKDQRDNDLRRFTEMTDRLFTRGQERDLEERVVRIMTPYDDDTFSEYTSQLRSLLRDGYELRLLTRHTKQRWEWERLRDNLLGDLEENRENVTIRTYSRYKEYQRVTSETDETDLAEFGVHAKLQTIGHSIEGAALLGSANFMENSYNWNPECGVYTENSNFVAAAIDFFDHVWELSEADEVDLTSLQEIPRRSFYPSYYV</sequence>
<protein>
    <recommendedName>
        <fullName evidence="1">Phospholipase D-like domain-containing protein</fullName>
    </recommendedName>
</protein>
<dbReference type="Gene3D" id="3.30.870.10">
    <property type="entry name" value="Endonuclease Chain A"/>
    <property type="match status" value="1"/>
</dbReference>
<dbReference type="PATRIC" id="fig|1227467.4.peg.363"/>
<dbReference type="RefSeq" id="WP_004595546.1">
    <property type="nucleotide sequence ID" value="NZ_AOJM01000023.1"/>
</dbReference>
<accession>M0EX99</accession>
<dbReference type="AlphaFoldDB" id="M0EX99"/>
<dbReference type="EMBL" id="AOJM01000023">
    <property type="protein sequence ID" value="ELZ52355.1"/>
    <property type="molecule type" value="Genomic_DNA"/>
</dbReference>
<feature type="domain" description="Phospholipase D-like" evidence="1">
    <location>
        <begin position="520"/>
        <end position="661"/>
    </location>
</feature>
<evidence type="ECO:0000313" key="2">
    <source>
        <dbReference type="EMBL" id="ELZ52355.1"/>
    </source>
</evidence>
<dbReference type="InterPro" id="IPR025202">
    <property type="entry name" value="PLD-like_dom"/>
</dbReference>
<gene>
    <name evidence="2" type="ORF">C465_02056</name>
</gene>
<organism evidence="2 3">
    <name type="scientific">Halorubrum distributum JCM 9100</name>
    <dbReference type="NCBI Taxonomy" id="1227467"/>
    <lineage>
        <taxon>Archaea</taxon>
        <taxon>Methanobacteriati</taxon>
        <taxon>Methanobacteriota</taxon>
        <taxon>Stenosarchaea group</taxon>
        <taxon>Halobacteria</taxon>
        <taxon>Halobacteriales</taxon>
        <taxon>Haloferacaceae</taxon>
        <taxon>Halorubrum</taxon>
        <taxon>Halorubrum distributum group</taxon>
    </lineage>
</organism>
<reference evidence="2 3" key="1">
    <citation type="journal article" date="2014" name="PLoS Genet.">
        <title>Phylogenetically driven sequencing of extremely halophilic archaea reveals strategies for static and dynamic osmo-response.</title>
        <authorList>
            <person name="Becker E.A."/>
            <person name="Seitzer P.M."/>
            <person name="Tritt A."/>
            <person name="Larsen D."/>
            <person name="Krusor M."/>
            <person name="Yao A.I."/>
            <person name="Wu D."/>
            <person name="Madern D."/>
            <person name="Eisen J.A."/>
            <person name="Darling A.E."/>
            <person name="Facciotti M.T."/>
        </authorList>
    </citation>
    <scope>NUCLEOTIDE SEQUENCE [LARGE SCALE GENOMIC DNA]</scope>
    <source>
        <strain evidence="2 3">JCM 9100</strain>
    </source>
</reference>
<evidence type="ECO:0000313" key="3">
    <source>
        <dbReference type="Proteomes" id="UP000011526"/>
    </source>
</evidence>
<dbReference type="Pfam" id="PF13091">
    <property type="entry name" value="PLDc_2"/>
    <property type="match status" value="1"/>
</dbReference>
<name>M0EX99_9EURY</name>
<dbReference type="CDD" id="cd00138">
    <property type="entry name" value="PLDc_SF"/>
    <property type="match status" value="1"/>
</dbReference>
<evidence type="ECO:0000259" key="1">
    <source>
        <dbReference type="Pfam" id="PF13091"/>
    </source>
</evidence>
<proteinExistence type="predicted"/>
<dbReference type="SUPFAM" id="SSF56024">
    <property type="entry name" value="Phospholipase D/nuclease"/>
    <property type="match status" value="1"/>
</dbReference>